<keyword evidence="3" id="KW-0418">Kinase</keyword>
<sequence>MVPEKVANIKVSGMPATVMTEMSNFIYSEFISCILEISEKLDLTTYKQNELQQQEEVSGSDEGDPATSDPVSGLKAKVPKDFQVYMNVVSLLEKVLPLQSEDQLEPHIPRLVWFFVTQSSLQPLVSAHYNATTTVLTCSRQTQFFSRKQDPEVETSIHLLMSYVRELLQRCRQYRDQLLASCLTLILHLPLCIVQEIFPQLVSPLQMALQLGVSYLPLAEVCILALQLWTKSLSQEILSEHMPHVLPLLLPYLRSQETGGEAEVHTRVITVKMAFARQRRKVDQKKMKESKRVEETAMQKIQLMILRLIGSLDPLLRLHTIPQDPDTIASAAVRWNVQKLVKFATPFEHIKIDIYLDDLLPHVVDLAVNSSDRQTKVAASELLHSIIILMIGTGAQKSQETQLKEPMAPLYRHIFSAMLRLACDPDHVTRQLFLTLSYQTIHWFTNNRNFENVDTMVLLEALMEGIVTANDPALRDVSAQCLAEFVKWSRKQCRQQNSVSSNIKSIIKRIFSFCKHPSAFKRLGGALAWNSIYREIREDGQAVDIWTLDLLAHLMTSLDLAQVDDPALGTHEQTKSAINHIERIIRVKSDLFQKKSGQRRLPPGFGDGTLVDVLKWLFEQCGRPKALVRHTCMELLASLAPQVKGCASVRDFIEKYVGISKLSEIVDILEGGGEAKMGISYVKNPTASSKHIGSSLKDINIFLEALSASLDGYCWLIGQGIVPAAKLLNHSELQLFSATTYFINEMALLTVSEYMKNHDAFQNAVATPYETEATAKLKCTVIVRLLDFVSVVLQEGPKVASLLSQHSVWSATMFSLLTCCTLDPASVGFDIKDTEVSKHLPSRLEEILGILARRGPSEVIGEYSDYLEKQLQKPENDIIKMLPLSLSETAHINLRSRHVIEGIGILEKSGWLAKCNVVSYSVAKELVDWLCGSIFKEQNLSVSGISPHPSLLKFLYTVMQLAITLDPKVKHHLLSWATNSDTVSGTSGQEVEKGSHVLSILGPKLIPQFLESPDDALSRCVEMIREGRFLPAMGFASALLTCLIRNADIRKKYSVKVVQSFLKHWPTLAAQAGKTSLHQDSVLSLLSSLFLIDREGTIKSHCTSSRSDMVVFYNGLLADAKVELQAKIKVLKLLPFFFTMGEDIAKSVSEALEMLSLNHFPLHSTEFSEGGARDREYHQAICEILTALELSLSPILLQFVVNLFCREDKHRYEEVMHESLEKFMKKLPLLKQQETLKHIYDMYNDPTCIKQNLRYNIMDLVLTPLLQQAEAVPTQNFLLTVISAVMAGMSAPVHGRSDEQHKTLVTKVGSFMILQIMYSKLPREKLFAPGSEINAAFRPGDQSGKELTKEIFRYAAKISKGELRHDQTHAELRRLCACAAYNAIIAVLACVQNDLRFYTNFLFSANPTKGEVIWECLVDCSRNLEFDVEINFKPASKKRFVAVRQKLRETAREEGAVVAGTVQYMASHYLSDSSLREDMSQFDFNNSVVLAMSQTEKSSERVTGANEMGGVLMPVHMDQSDYNGHEVMANLTAVINHMVDAEIMVLHKGDTVPKATDVPQWMTLVQQKLDSADTPRNVKLFLLRVMMNNARIFEPYAAHFVSTILTCLVDGTIGDKINYFFCDVMVMVMGWGSKAVPQDTVMGRNIVGRVLRYLCMNTPQTRADIFKYNLDVVRSVVECWKSLLTVPYTVIYSLMEVKDGAEREVEAGLQLLGIILANGLPPYTVDSETEKKRCESLVIRLLGAHYASVYGAAAEVMGLILKYTSQKDGSVEALEDAVVKRVTELTVKMQGQGLTCIYNIHKHYPSFVKRLINKLLNLLPKLYGIHRKNVLECLIAHSATMEDIYLHLKEQNLLDILAKKEASTQLVALQLVNAVMPRLTPSQLLYFMPGVVAFASHPAPSCRETMYDVLFWVYDNFSNNDTEDGHQLESQARGVLLRAVKEEDAALRQIVLNFWLQGARSMTLTQCLLHILRKMYSPESEDSFLQMAIYVLLEATRHSADYQRNIFDQPLTECKFREMKVSTAWRARHASMIPMFAETQASNDTSLNSLLSYTQGSDTNMETDGPAGVQATQANVFSATQAPGATYNWVTDSTFDTTLADMEYEATHAPTQGSTSGLIFNVGASGQKDRRRFKRPGIGNSRMRPADEPDGNDAADTMQSKLIRRRFVKNQDREKQSIYFAKIEERRSKLREKLEKERKFRREAQVTMYRQYRVGELPDVQIPHRALIGPLQALSQRDEKVARLLFEVLAQGVINSAGTAMHHREEQEWNQELHEALNGILSSSYMCCPQMLRTVLHLMINNDVRTNPESLTAACLGSRLEALGILVLERQALLSKRGEEPHPARKKMRKDAEALSQDDSLWLSIAEMYKNLNMWDVVRGVVQGKLGAIKEETQKALEAEATNNHVKAFLLYRQSLDTTDWEEEPLAAENRLWEEWYSNCAAILGQWSELENFVEKRFLQDDDGEVDLNRVWLLPKPTATALPALVHSKLMNILDGSETDGNLIAFIDQSMGDHRHRSMLEGDLPLQLGVLAAHQEKFEQANVYANTATSMTLLTLSQYSVLTPNPLLDTLQNVQLLTELSDCLNNVKYADRDFYSSKVKQTVTSWKKQKCRIDDNPLMTQCLASYRDLYLHLMEKKLPEDSLDVSNLIKDTKNFTHRFVIRAALHNSNYHLANRHLKKISSLSEDEYSKAQFYFLMAETHILRGQGKQTDRLKYLVEAWAKYLGRGLLFNRWLSDWQLNTLRQLYILLGSANNSTTSVVMKENLLKPCVTR</sequence>
<dbReference type="InterPro" id="IPR045581">
    <property type="entry name" value="DNAPKcs_CC5"/>
</dbReference>
<dbReference type="InterPro" id="IPR046804">
    <property type="entry name" value="DNA-PKcs_N"/>
</dbReference>
<reference evidence="3 4" key="1">
    <citation type="submission" date="2018-04" db="EMBL/GenBank/DDBJ databases">
        <authorList>
            <person name="Zhang X."/>
            <person name="Yuan J."/>
            <person name="Li F."/>
            <person name="Xiang J."/>
        </authorList>
    </citation>
    <scope>NUCLEOTIDE SEQUENCE [LARGE SCALE GENOMIC DNA]</scope>
    <source>
        <tissue evidence="3">Muscle</tissue>
    </source>
</reference>
<dbReference type="Pfam" id="PF19704">
    <property type="entry name" value="DNAPKcs_CC5"/>
    <property type="match status" value="1"/>
</dbReference>
<reference evidence="3 4" key="2">
    <citation type="submission" date="2019-01" db="EMBL/GenBank/DDBJ databases">
        <title>The decoding of complex shrimp genome reveals the adaptation for benthos swimmer, frequently molting mechanism and breeding impact on genome.</title>
        <authorList>
            <person name="Sun Y."/>
            <person name="Gao Y."/>
            <person name="Yu Y."/>
        </authorList>
    </citation>
    <scope>NUCLEOTIDE SEQUENCE [LARGE SCALE GENOMIC DNA]</scope>
    <source>
        <tissue evidence="3">Muscle</tissue>
    </source>
</reference>
<dbReference type="Pfam" id="PF20500">
    <property type="entry name" value="DNA-PKcs_N"/>
    <property type="match status" value="1"/>
</dbReference>
<dbReference type="InterPro" id="IPR003151">
    <property type="entry name" value="PIK-rel_kinase_FAT"/>
</dbReference>
<dbReference type="SMR" id="A0A3R7M9I8"/>
<dbReference type="GO" id="GO:0016301">
    <property type="term" value="F:kinase activity"/>
    <property type="evidence" value="ECO:0007669"/>
    <property type="project" value="UniProtKB-KW"/>
</dbReference>
<dbReference type="GO" id="GO:0006303">
    <property type="term" value="P:double-strand break repair via nonhomologous end joining"/>
    <property type="evidence" value="ECO:0007669"/>
    <property type="project" value="InterPro"/>
</dbReference>
<proteinExistence type="predicted"/>
<dbReference type="OrthoDB" id="431717at2759"/>
<organism evidence="3 4">
    <name type="scientific">Penaeus vannamei</name>
    <name type="common">Whiteleg shrimp</name>
    <name type="synonym">Litopenaeus vannamei</name>
    <dbReference type="NCBI Taxonomy" id="6689"/>
    <lineage>
        <taxon>Eukaryota</taxon>
        <taxon>Metazoa</taxon>
        <taxon>Ecdysozoa</taxon>
        <taxon>Arthropoda</taxon>
        <taxon>Crustacea</taxon>
        <taxon>Multicrustacea</taxon>
        <taxon>Malacostraca</taxon>
        <taxon>Eumalacostraca</taxon>
        <taxon>Eucarida</taxon>
        <taxon>Decapoda</taxon>
        <taxon>Dendrobranchiata</taxon>
        <taxon>Penaeoidea</taxon>
        <taxon>Penaeidae</taxon>
        <taxon>Penaeus</taxon>
    </lineage>
</organism>
<feature type="region of interest" description="Disordered" evidence="1">
    <location>
        <begin position="2117"/>
        <end position="2154"/>
    </location>
</feature>
<dbReference type="EMBL" id="QCYY01001622">
    <property type="protein sequence ID" value="ROT76685.1"/>
    <property type="molecule type" value="Genomic_DNA"/>
</dbReference>
<evidence type="ECO:0000313" key="4">
    <source>
        <dbReference type="Proteomes" id="UP000283509"/>
    </source>
</evidence>
<feature type="region of interest" description="Disordered" evidence="1">
    <location>
        <begin position="52"/>
        <end position="74"/>
    </location>
</feature>
<dbReference type="InterPro" id="IPR016024">
    <property type="entry name" value="ARM-type_fold"/>
</dbReference>
<dbReference type="InterPro" id="IPR046803">
    <property type="entry name" value="DNAPKcs_CC1-2"/>
</dbReference>
<evidence type="ECO:0000259" key="2">
    <source>
        <dbReference type="SMART" id="SM01344"/>
    </source>
</evidence>
<evidence type="ECO:0000313" key="3">
    <source>
        <dbReference type="EMBL" id="ROT76685.1"/>
    </source>
</evidence>
<protein>
    <submittedName>
        <fullName evidence="3">Putative DNA-dependent protein kinase catalytic subunit-like</fullName>
    </submittedName>
</protein>
<name>A0A3R7M9I8_PENVA</name>
<dbReference type="Pfam" id="PF02259">
    <property type="entry name" value="FAT"/>
    <property type="match status" value="1"/>
</dbReference>
<evidence type="ECO:0000256" key="1">
    <source>
        <dbReference type="SAM" id="MobiDB-lite"/>
    </source>
</evidence>
<dbReference type="GO" id="GO:0005634">
    <property type="term" value="C:nucleus"/>
    <property type="evidence" value="ECO:0007669"/>
    <property type="project" value="InterPro"/>
</dbReference>
<keyword evidence="3" id="KW-0808">Transferase</keyword>
<comment type="caution">
    <text evidence="3">The sequence shown here is derived from an EMBL/GenBank/DDBJ whole genome shotgun (WGS) entry which is preliminary data.</text>
</comment>
<accession>A0A3R7M9I8</accession>
<dbReference type="InterPro" id="IPR011989">
    <property type="entry name" value="ARM-like"/>
</dbReference>
<dbReference type="STRING" id="6689.A0A3R7M9I8"/>
<dbReference type="Pfam" id="PF20502">
    <property type="entry name" value="DNAPKcs_CC1-2"/>
    <property type="match status" value="1"/>
</dbReference>
<dbReference type="SMART" id="SM01344">
    <property type="entry name" value="NUC194"/>
    <property type="match status" value="1"/>
</dbReference>
<feature type="domain" description="DNA-dependent protein kinase catalytic subunit CC3" evidence="2">
    <location>
        <begin position="1251"/>
        <end position="1641"/>
    </location>
</feature>
<dbReference type="InterPro" id="IPR012582">
    <property type="entry name" value="DNAPKcs_CC3"/>
</dbReference>
<dbReference type="Gene3D" id="1.25.10.10">
    <property type="entry name" value="Leucine-rich Repeat Variant"/>
    <property type="match status" value="2"/>
</dbReference>
<dbReference type="SUPFAM" id="SSF48371">
    <property type="entry name" value="ARM repeat"/>
    <property type="match status" value="3"/>
</dbReference>
<dbReference type="Proteomes" id="UP000283509">
    <property type="component" value="Unassembled WGS sequence"/>
</dbReference>
<keyword evidence="4" id="KW-1185">Reference proteome</keyword>
<gene>
    <name evidence="3" type="ORF">C7M84_004719</name>
</gene>
<dbReference type="Pfam" id="PF08163">
    <property type="entry name" value="DNAPKcs_CC3"/>
    <property type="match status" value="1"/>
</dbReference>